<dbReference type="Pfam" id="PF07501">
    <property type="entry name" value="G5"/>
    <property type="match status" value="1"/>
</dbReference>
<dbReference type="SUPFAM" id="SSF51261">
    <property type="entry name" value="Duplicated hybrid motif"/>
    <property type="match status" value="1"/>
</dbReference>
<evidence type="ECO:0000313" key="3">
    <source>
        <dbReference type="EMBL" id="MBC5728755.1"/>
    </source>
</evidence>
<dbReference type="InterPro" id="IPR050570">
    <property type="entry name" value="Cell_wall_metabolism_enzyme"/>
</dbReference>
<dbReference type="InterPro" id="IPR016047">
    <property type="entry name" value="M23ase_b-sheet_dom"/>
</dbReference>
<sequence length="513" mass="56103">MSTKFIGKDGYQEIESLPFTRRKPQELNTAQKTVRFIKRAAALAAKKFKIKSTRKVTVKRNVTKPVAKRQNKPVVQPKPVMQTSSKRAEICYFDRRYSAARQGINFNDTDNPTLKLVTATRYKNDRKYAHAAPVSKASVHKAIKKKAMLASVACLTAAMIGFASGASALSVPPTEKKATVQSAKSSGYSYVDYTSNEFSSIATADEATDTAEKAVTNAVLSNNIGAQLSALYINGKKIGVTGETSALGNALNKILSDAKEGYDENTTADFANTVKIINGKFPNETVLTADEVLELAKDYLYVAVTTDVTDTISLNYDTQYDYDDSKSNTYSETKQEGENGEAEVTYKVTYINGEQTDSVETARNVTKEPKNEIIVQGTSEAPSYEATGSFMWPVPYTHNIVSYYGYRWGRLHSGIDISDDGIGGQDIVAADGGTVTWAGYDDSGYGNYVIIDHGNGYYSLYGHCSSLAVSQGDKVYKGQTVAYVGSTGDSTGEHLHFEIRRSETDRLDPMEFL</sequence>
<dbReference type="Gene3D" id="2.20.230.10">
    <property type="entry name" value="Resuscitation-promoting factor rpfb"/>
    <property type="match status" value="1"/>
</dbReference>
<dbReference type="PROSITE" id="PS51109">
    <property type="entry name" value="G5"/>
    <property type="match status" value="1"/>
</dbReference>
<evidence type="ECO:0000259" key="2">
    <source>
        <dbReference type="PROSITE" id="PS51109"/>
    </source>
</evidence>
<dbReference type="Pfam" id="PF01551">
    <property type="entry name" value="Peptidase_M23"/>
    <property type="match status" value="1"/>
</dbReference>
<dbReference type="PANTHER" id="PTHR21666:SF270">
    <property type="entry name" value="MUREIN HYDROLASE ACTIVATOR ENVC"/>
    <property type="match status" value="1"/>
</dbReference>
<dbReference type="InterPro" id="IPR011055">
    <property type="entry name" value="Dup_hybrid_motif"/>
</dbReference>
<accession>A0ABR7HMJ2</accession>
<reference evidence="3 4" key="1">
    <citation type="submission" date="2020-08" db="EMBL/GenBank/DDBJ databases">
        <title>Genome public.</title>
        <authorList>
            <person name="Liu C."/>
            <person name="Sun Q."/>
        </authorList>
    </citation>
    <scope>NUCLEOTIDE SEQUENCE [LARGE SCALE GENOMIC DNA]</scope>
    <source>
        <strain evidence="3 4">NSJ-71</strain>
    </source>
</reference>
<evidence type="ECO:0000313" key="4">
    <source>
        <dbReference type="Proteomes" id="UP000636755"/>
    </source>
</evidence>
<dbReference type="InterPro" id="IPR011098">
    <property type="entry name" value="G5_dom"/>
</dbReference>
<gene>
    <name evidence="3" type="ORF">H8R91_09555</name>
</gene>
<dbReference type="EMBL" id="JACOPS010000004">
    <property type="protein sequence ID" value="MBC5728755.1"/>
    <property type="molecule type" value="Genomic_DNA"/>
</dbReference>
<feature type="domain" description="G5" evidence="2">
    <location>
        <begin position="300"/>
        <end position="380"/>
    </location>
</feature>
<organism evidence="3 4">
    <name type="scientific">Ruminococcus intestinalis</name>
    <dbReference type="NCBI Taxonomy" id="2763066"/>
    <lineage>
        <taxon>Bacteria</taxon>
        <taxon>Bacillati</taxon>
        <taxon>Bacillota</taxon>
        <taxon>Clostridia</taxon>
        <taxon>Eubacteriales</taxon>
        <taxon>Oscillospiraceae</taxon>
        <taxon>Ruminococcus</taxon>
    </lineage>
</organism>
<comment type="caution">
    <text evidence="3">The sequence shown here is derived from an EMBL/GenBank/DDBJ whole genome shotgun (WGS) entry which is preliminary data.</text>
</comment>
<dbReference type="RefSeq" id="WP_186935817.1">
    <property type="nucleotide sequence ID" value="NZ_JACOPS010000004.1"/>
</dbReference>
<dbReference type="PANTHER" id="PTHR21666">
    <property type="entry name" value="PEPTIDASE-RELATED"/>
    <property type="match status" value="1"/>
</dbReference>
<protein>
    <submittedName>
        <fullName evidence="3">Peptidoglycan DD-metalloendopeptidase family protein</fullName>
    </submittedName>
</protein>
<name>A0ABR7HMJ2_9FIRM</name>
<keyword evidence="1" id="KW-0732">Signal</keyword>
<evidence type="ECO:0000256" key="1">
    <source>
        <dbReference type="ARBA" id="ARBA00022729"/>
    </source>
</evidence>
<keyword evidence="4" id="KW-1185">Reference proteome</keyword>
<proteinExistence type="predicted"/>
<dbReference type="Gene3D" id="2.70.70.10">
    <property type="entry name" value="Glucose Permease (Domain IIA)"/>
    <property type="match status" value="1"/>
</dbReference>
<dbReference type="Proteomes" id="UP000636755">
    <property type="component" value="Unassembled WGS sequence"/>
</dbReference>
<dbReference type="SMART" id="SM01208">
    <property type="entry name" value="G5"/>
    <property type="match status" value="1"/>
</dbReference>
<dbReference type="CDD" id="cd12797">
    <property type="entry name" value="M23_peptidase"/>
    <property type="match status" value="1"/>
</dbReference>